<keyword evidence="1" id="KW-0472">Membrane</keyword>
<feature type="transmembrane region" description="Helical" evidence="1">
    <location>
        <begin position="20"/>
        <end position="38"/>
    </location>
</feature>
<proteinExistence type="predicted"/>
<name>A0AAT9G997_9RICK</name>
<evidence type="ECO:0000313" key="2">
    <source>
        <dbReference type="EMBL" id="BFD46415.1"/>
    </source>
</evidence>
<sequence>MSKMNREDYGVYPPRKRINIVMQHGVSFGAALAMAISFNINHSVLWAIVHGLFSWLYVVYYCFI</sequence>
<dbReference type="AlphaFoldDB" id="A0AAT9G997"/>
<keyword evidence="1" id="KW-1133">Transmembrane helix</keyword>
<keyword evidence="1" id="KW-0812">Transmembrane</keyword>
<reference evidence="2" key="1">
    <citation type="submission" date="2024-01" db="EMBL/GenBank/DDBJ databases">
        <title>Sequencing the genomes of a sandfly, Sergentomyia squamirostris, and its two endosymbionts.</title>
        <authorList>
            <person name="Itokawa K."/>
            <person name="Sanjoba C."/>
        </authorList>
    </citation>
    <scope>NUCLEOTIDE SEQUENCE</scope>
    <source>
        <strain evidence="2">RiSSQ</strain>
    </source>
</reference>
<evidence type="ECO:0000256" key="1">
    <source>
        <dbReference type="SAM" id="Phobius"/>
    </source>
</evidence>
<organism evidence="2">
    <name type="scientific">Candidatus Tisiphia endosymbiont of Sergentomyia squamirostris</name>
    <dbReference type="NCBI Taxonomy" id="3113639"/>
    <lineage>
        <taxon>Bacteria</taxon>
        <taxon>Pseudomonadati</taxon>
        <taxon>Pseudomonadota</taxon>
        <taxon>Alphaproteobacteria</taxon>
        <taxon>Rickettsiales</taxon>
        <taxon>Rickettsiaceae</taxon>
        <taxon>Rickettsieae</taxon>
        <taxon>Candidatus Tisiphia</taxon>
    </lineage>
</organism>
<dbReference type="EMBL" id="AP029170">
    <property type="protein sequence ID" value="BFD46415.1"/>
    <property type="molecule type" value="Genomic_DNA"/>
</dbReference>
<evidence type="ECO:0008006" key="3">
    <source>
        <dbReference type="Google" id="ProtNLM"/>
    </source>
</evidence>
<feature type="transmembrane region" description="Helical" evidence="1">
    <location>
        <begin position="44"/>
        <end position="63"/>
    </location>
</feature>
<gene>
    <name evidence="2" type="ORF">DMENIID0002_10610</name>
</gene>
<protein>
    <recommendedName>
        <fullName evidence="3">Proline/betaine transporter</fullName>
    </recommendedName>
</protein>
<accession>A0AAT9G997</accession>